<dbReference type="AlphaFoldDB" id="A0A5J4X844"/>
<dbReference type="Proteomes" id="UP000324800">
    <property type="component" value="Unassembled WGS sequence"/>
</dbReference>
<protein>
    <submittedName>
        <fullName evidence="1">Uncharacterized protein</fullName>
    </submittedName>
</protein>
<gene>
    <name evidence="1" type="ORF">EZS28_001058</name>
</gene>
<evidence type="ECO:0000313" key="1">
    <source>
        <dbReference type="EMBL" id="KAA6403411.1"/>
    </source>
</evidence>
<organism evidence="1 2">
    <name type="scientific">Streblomastix strix</name>
    <dbReference type="NCBI Taxonomy" id="222440"/>
    <lineage>
        <taxon>Eukaryota</taxon>
        <taxon>Metamonada</taxon>
        <taxon>Preaxostyla</taxon>
        <taxon>Oxymonadida</taxon>
        <taxon>Streblomastigidae</taxon>
        <taxon>Streblomastix</taxon>
    </lineage>
</organism>
<name>A0A5J4X844_9EUKA</name>
<sequence length="103" mass="11880">MKYDDENIPFDKYVKILGWNSSRFDIALLLDALYCELWTMCVTIGDLNNTKSITVKHKKSRMKLQFIDAENLFGPIDPKIASLHVKMRQYAIKNNVPITVSAE</sequence>
<proteinExistence type="predicted"/>
<dbReference type="EMBL" id="SNRW01000103">
    <property type="protein sequence ID" value="KAA6403411.1"/>
    <property type="molecule type" value="Genomic_DNA"/>
</dbReference>
<comment type="caution">
    <text evidence="1">The sequence shown here is derived from an EMBL/GenBank/DDBJ whole genome shotgun (WGS) entry which is preliminary data.</text>
</comment>
<reference evidence="1 2" key="1">
    <citation type="submission" date="2019-03" db="EMBL/GenBank/DDBJ databases">
        <title>Single cell metagenomics reveals metabolic interactions within the superorganism composed of flagellate Streblomastix strix and complex community of Bacteroidetes bacteria on its surface.</title>
        <authorList>
            <person name="Treitli S.C."/>
            <person name="Kolisko M."/>
            <person name="Husnik F."/>
            <person name="Keeling P."/>
            <person name="Hampl V."/>
        </authorList>
    </citation>
    <scope>NUCLEOTIDE SEQUENCE [LARGE SCALE GENOMIC DNA]</scope>
    <source>
        <strain evidence="1">ST1C</strain>
    </source>
</reference>
<evidence type="ECO:0000313" key="2">
    <source>
        <dbReference type="Proteomes" id="UP000324800"/>
    </source>
</evidence>
<accession>A0A5J4X844</accession>